<organism evidence="12 13">
    <name type="scientific">Nocardioides panacihumi</name>
    <dbReference type="NCBI Taxonomy" id="400774"/>
    <lineage>
        <taxon>Bacteria</taxon>
        <taxon>Bacillati</taxon>
        <taxon>Actinomycetota</taxon>
        <taxon>Actinomycetes</taxon>
        <taxon>Propionibacteriales</taxon>
        <taxon>Nocardioidaceae</taxon>
        <taxon>Nocardioides</taxon>
    </lineage>
</organism>
<evidence type="ECO:0000259" key="10">
    <source>
        <dbReference type="Pfam" id="PF04234"/>
    </source>
</evidence>
<proteinExistence type="predicted"/>
<feature type="transmembrane region" description="Helical" evidence="9">
    <location>
        <begin position="345"/>
        <end position="367"/>
    </location>
</feature>
<keyword evidence="3 9" id="KW-0812">Transmembrane</keyword>
<feature type="domain" description="Copper resistance protein D" evidence="11">
    <location>
        <begin position="344"/>
        <end position="438"/>
    </location>
</feature>
<gene>
    <name evidence="12" type="ORF">GCM10009798_42050</name>
</gene>
<feature type="transmembrane region" description="Helical" evidence="9">
    <location>
        <begin position="315"/>
        <end position="333"/>
    </location>
</feature>
<dbReference type="PANTHER" id="PTHR34820:SF4">
    <property type="entry name" value="INNER MEMBRANE PROTEIN YEBZ"/>
    <property type="match status" value="1"/>
</dbReference>
<evidence type="ECO:0000259" key="11">
    <source>
        <dbReference type="Pfam" id="PF05425"/>
    </source>
</evidence>
<feature type="transmembrane region" description="Helical" evidence="9">
    <location>
        <begin position="206"/>
        <end position="224"/>
    </location>
</feature>
<evidence type="ECO:0000256" key="9">
    <source>
        <dbReference type="SAM" id="Phobius"/>
    </source>
</evidence>
<dbReference type="RefSeq" id="WP_344048343.1">
    <property type="nucleotide sequence ID" value="NZ_BAAAPB010000008.1"/>
</dbReference>
<evidence type="ECO:0000313" key="12">
    <source>
        <dbReference type="EMBL" id="GAA1976437.1"/>
    </source>
</evidence>
<comment type="subcellular location">
    <subcellularLocation>
        <location evidence="1">Cell membrane</location>
        <topology evidence="1">Multi-pass membrane protein</topology>
    </subcellularLocation>
</comment>
<dbReference type="Gene3D" id="2.60.40.1220">
    <property type="match status" value="1"/>
</dbReference>
<evidence type="ECO:0000256" key="4">
    <source>
        <dbReference type="ARBA" id="ARBA00022723"/>
    </source>
</evidence>
<feature type="transmembrane region" description="Helical" evidence="9">
    <location>
        <begin position="30"/>
        <end position="54"/>
    </location>
</feature>
<evidence type="ECO:0000256" key="2">
    <source>
        <dbReference type="ARBA" id="ARBA00022475"/>
    </source>
</evidence>
<comment type="caution">
    <text evidence="12">The sequence shown here is derived from an EMBL/GenBank/DDBJ whole genome shotgun (WGS) entry which is preliminary data.</text>
</comment>
<dbReference type="InterPro" id="IPR032694">
    <property type="entry name" value="CopC/D"/>
</dbReference>
<evidence type="ECO:0000256" key="3">
    <source>
        <dbReference type="ARBA" id="ARBA00022692"/>
    </source>
</evidence>
<dbReference type="SUPFAM" id="SSF81296">
    <property type="entry name" value="E set domains"/>
    <property type="match status" value="1"/>
</dbReference>
<feature type="transmembrane region" description="Helical" evidence="9">
    <location>
        <begin position="174"/>
        <end position="194"/>
    </location>
</feature>
<evidence type="ECO:0000313" key="13">
    <source>
        <dbReference type="Proteomes" id="UP001500571"/>
    </source>
</evidence>
<evidence type="ECO:0000256" key="8">
    <source>
        <dbReference type="ARBA" id="ARBA00023136"/>
    </source>
</evidence>
<dbReference type="Pfam" id="PF05425">
    <property type="entry name" value="CopD"/>
    <property type="match status" value="1"/>
</dbReference>
<feature type="transmembrane region" description="Helical" evidence="9">
    <location>
        <begin position="283"/>
        <end position="303"/>
    </location>
</feature>
<name>A0ABN2RX07_9ACTN</name>
<feature type="transmembrane region" description="Helical" evidence="9">
    <location>
        <begin position="251"/>
        <end position="271"/>
    </location>
</feature>
<keyword evidence="7" id="KW-0186">Copper</keyword>
<feature type="transmembrane region" description="Helical" evidence="9">
    <location>
        <begin position="420"/>
        <end position="440"/>
    </location>
</feature>
<evidence type="ECO:0000256" key="6">
    <source>
        <dbReference type="ARBA" id="ARBA00022989"/>
    </source>
</evidence>
<dbReference type="InterPro" id="IPR014756">
    <property type="entry name" value="Ig_E-set"/>
</dbReference>
<dbReference type="InterPro" id="IPR008457">
    <property type="entry name" value="Cu-R_CopD_dom"/>
</dbReference>
<keyword evidence="2" id="KW-1003">Cell membrane</keyword>
<dbReference type="Pfam" id="PF04234">
    <property type="entry name" value="CopC"/>
    <property type="match status" value="1"/>
</dbReference>
<keyword evidence="4" id="KW-0479">Metal-binding</keyword>
<dbReference type="InterPro" id="IPR007348">
    <property type="entry name" value="CopC_dom"/>
</dbReference>
<keyword evidence="13" id="KW-1185">Reference proteome</keyword>
<keyword evidence="5" id="KW-0732">Signal</keyword>
<evidence type="ECO:0000256" key="7">
    <source>
        <dbReference type="ARBA" id="ARBA00023008"/>
    </source>
</evidence>
<sequence>MDDSLGPAEALAARETHLARTRRRRRSRILAVRTALGTVVSAVLLLLTGGPAAAHAELESSDPAPDTVLTTAPRIVSLRFSEDVSAPAGAVRVFAPDGSRVDSGRVETDGGRVTVGVGASARGTYLVAWRVVSDDSHPVSGAFTFSVGVASAVPTGQAQATDRGLQVGLGIGRWVGYVGSALLVGGLAFLCWCWPAGWTTRRARRIVLGGAVLLVVASIGSLIIKGPLDAGLGWGSLGRGELAREVLATTYGRATLSRGLLALLLGLLVVGRSRLSTRELGGYGALLGACIAVSFALAGHAAAGDLRGLALLSESVHVLAMSVWLGGLVVLVAGSVWRQPDARRVVLRFSSVALASVTTLVVTGLFQTWRQVGTLAALWPTTYGRELTVKVCLVLMVIGVAAAGRQLLRRRDGLALLRRSVVAETVIVLAVLGVTSALVASEPARTAYRATVVATLSLAGDAVRVSAVPAGDRRSRLQVDVVGADGRPVAAADVRATLTLRAESIGPLPVALQIAGPGHRRALVSVPTVGTWRLAVTVDGETGYVSLPIR</sequence>
<dbReference type="Proteomes" id="UP001500571">
    <property type="component" value="Unassembled WGS sequence"/>
</dbReference>
<evidence type="ECO:0000256" key="5">
    <source>
        <dbReference type="ARBA" id="ARBA00022729"/>
    </source>
</evidence>
<dbReference type="InterPro" id="IPR014755">
    <property type="entry name" value="Cu-Rt/internalin_Ig-like"/>
</dbReference>
<keyword evidence="8 9" id="KW-0472">Membrane</keyword>
<evidence type="ECO:0000256" key="1">
    <source>
        <dbReference type="ARBA" id="ARBA00004651"/>
    </source>
</evidence>
<keyword evidence="6 9" id="KW-1133">Transmembrane helix</keyword>
<dbReference type="EMBL" id="BAAAPB010000008">
    <property type="protein sequence ID" value="GAA1976437.1"/>
    <property type="molecule type" value="Genomic_DNA"/>
</dbReference>
<feature type="transmembrane region" description="Helical" evidence="9">
    <location>
        <begin position="387"/>
        <end position="408"/>
    </location>
</feature>
<feature type="domain" description="CopC" evidence="10">
    <location>
        <begin position="55"/>
        <end position="147"/>
    </location>
</feature>
<protein>
    <submittedName>
        <fullName evidence="12">Copper resistance protein CopC</fullName>
    </submittedName>
</protein>
<accession>A0ABN2RX07</accession>
<dbReference type="PANTHER" id="PTHR34820">
    <property type="entry name" value="INNER MEMBRANE PROTEIN YEBZ"/>
    <property type="match status" value="1"/>
</dbReference>
<reference evidence="12 13" key="1">
    <citation type="journal article" date="2019" name="Int. J. Syst. Evol. Microbiol.">
        <title>The Global Catalogue of Microorganisms (GCM) 10K type strain sequencing project: providing services to taxonomists for standard genome sequencing and annotation.</title>
        <authorList>
            <consortium name="The Broad Institute Genomics Platform"/>
            <consortium name="The Broad Institute Genome Sequencing Center for Infectious Disease"/>
            <person name="Wu L."/>
            <person name="Ma J."/>
        </authorList>
    </citation>
    <scope>NUCLEOTIDE SEQUENCE [LARGE SCALE GENOMIC DNA]</scope>
    <source>
        <strain evidence="12 13">JCM 15309</strain>
    </source>
</reference>